<dbReference type="Gene3D" id="2.40.160.180">
    <property type="entry name" value="Carbohydrate-selective porin OprB"/>
    <property type="match status" value="1"/>
</dbReference>
<accession>A0ABQ4QSN1</accession>
<feature type="compositionally biased region" description="Low complexity" evidence="3">
    <location>
        <begin position="60"/>
        <end position="69"/>
    </location>
</feature>
<evidence type="ECO:0000256" key="1">
    <source>
        <dbReference type="ARBA" id="ARBA00008769"/>
    </source>
</evidence>
<protein>
    <submittedName>
        <fullName evidence="4">Porin B</fullName>
    </submittedName>
</protein>
<comment type="similarity">
    <text evidence="1 2">Belongs to the OprB family.</text>
</comment>
<reference evidence="4" key="2">
    <citation type="submission" date="2021-08" db="EMBL/GenBank/DDBJ databases">
        <authorList>
            <person name="Tani A."/>
            <person name="Ola A."/>
            <person name="Ogura Y."/>
            <person name="Katsura K."/>
            <person name="Hayashi T."/>
        </authorList>
    </citation>
    <scope>NUCLEOTIDE SEQUENCE</scope>
    <source>
        <strain evidence="4">KCTC 52305</strain>
    </source>
</reference>
<dbReference type="EMBL" id="BPQH01000001">
    <property type="protein sequence ID" value="GJD47785.1"/>
    <property type="molecule type" value="Genomic_DNA"/>
</dbReference>
<dbReference type="Proteomes" id="UP001055167">
    <property type="component" value="Unassembled WGS sequence"/>
</dbReference>
<keyword evidence="5" id="KW-1185">Reference proteome</keyword>
<comment type="caution">
    <text evidence="4">The sequence shown here is derived from an EMBL/GenBank/DDBJ whole genome shotgun (WGS) entry which is preliminary data.</text>
</comment>
<proteinExistence type="inferred from homology"/>
<dbReference type="RefSeq" id="WP_238312761.1">
    <property type="nucleotide sequence ID" value="NZ_BPQH01000001.1"/>
</dbReference>
<reference evidence="4" key="1">
    <citation type="journal article" date="2021" name="Front. Microbiol.">
        <title>Comprehensive Comparative Genomics and Phenotyping of Methylobacterium Species.</title>
        <authorList>
            <person name="Alessa O."/>
            <person name="Ogura Y."/>
            <person name="Fujitani Y."/>
            <person name="Takami H."/>
            <person name="Hayashi T."/>
            <person name="Sahin N."/>
            <person name="Tani A."/>
        </authorList>
    </citation>
    <scope>NUCLEOTIDE SEQUENCE</scope>
    <source>
        <strain evidence="4">KCTC 52305</strain>
    </source>
</reference>
<dbReference type="Pfam" id="PF04966">
    <property type="entry name" value="OprB"/>
    <property type="match status" value="1"/>
</dbReference>
<dbReference type="PANTHER" id="PTHR37944">
    <property type="entry name" value="PORIN B"/>
    <property type="match status" value="1"/>
</dbReference>
<dbReference type="InterPro" id="IPR007049">
    <property type="entry name" value="Carb-sel_porin_OprB"/>
</dbReference>
<evidence type="ECO:0000313" key="5">
    <source>
        <dbReference type="Proteomes" id="UP001055167"/>
    </source>
</evidence>
<evidence type="ECO:0000313" key="4">
    <source>
        <dbReference type="EMBL" id="GJD47785.1"/>
    </source>
</evidence>
<sequence>MRSLALSGVVLGAECLSGGLGARAQAVAVQGTSGLAVTGAPVVAASPAQALRPRRRPRPRTAGLPLARPSTATSPDLAPGGSLDTNAPGPSWGLLGNFGGVRDDLYRAGIRVDASVDYQAATNIQGGVRGQDVRGSGQLVFRATADMNRLAGIEGGTLAVILTDRFGRSLTADQGLQLLQQTEEVFGRGRIPRLTTFSYDQQFGPNIDLKFGRLPVGSDFAGFACEFQNLTFCGAQPGNMVGNYWYNWPVSQYAARLRLGNLDTGYLQAGVYQVNQRDLDDGFNVDPTRATGALAIVEGALFPKVGPLGYRGSYTVGGWFQTAGGPDLYRNGAGLPLSVAGGTPLAHQERSGVYGIAIQEVYRPLPDNPARNISAFVRVAFANPSTSAIDQQMTAGAVYKGFWDARPFDWIGVAFGVSHASSALARGIAALSAFDGAFRPQPGYERALEVFYSFALTPDVVIRPNIQFVNRPGGVAGRTDVLVFGVKSGVTF</sequence>
<dbReference type="InterPro" id="IPR038673">
    <property type="entry name" value="OprB_sf"/>
</dbReference>
<dbReference type="PANTHER" id="PTHR37944:SF1">
    <property type="entry name" value="PORIN B"/>
    <property type="match status" value="1"/>
</dbReference>
<feature type="region of interest" description="Disordered" evidence="3">
    <location>
        <begin position="46"/>
        <end position="85"/>
    </location>
</feature>
<evidence type="ECO:0000256" key="3">
    <source>
        <dbReference type="SAM" id="MobiDB-lite"/>
    </source>
</evidence>
<evidence type="ECO:0000256" key="2">
    <source>
        <dbReference type="RuleBase" id="RU363072"/>
    </source>
</evidence>
<organism evidence="4 5">
    <name type="scientific">Methylobacterium crusticola</name>
    <dbReference type="NCBI Taxonomy" id="1697972"/>
    <lineage>
        <taxon>Bacteria</taxon>
        <taxon>Pseudomonadati</taxon>
        <taxon>Pseudomonadota</taxon>
        <taxon>Alphaproteobacteria</taxon>
        <taxon>Hyphomicrobiales</taxon>
        <taxon>Methylobacteriaceae</taxon>
        <taxon>Methylobacterium</taxon>
    </lineage>
</organism>
<dbReference type="InterPro" id="IPR052932">
    <property type="entry name" value="OprB_Porin"/>
</dbReference>
<name>A0ABQ4QSN1_9HYPH</name>
<gene>
    <name evidence="4" type="primary">oprB_1</name>
    <name evidence="4" type="ORF">OPKNFCMD_0496</name>
</gene>